<protein>
    <submittedName>
        <fullName evidence="1">Uncharacterized protein</fullName>
    </submittedName>
</protein>
<keyword evidence="2" id="KW-1185">Reference proteome</keyword>
<reference evidence="2" key="1">
    <citation type="journal article" date="2023" name="Nat. Plants">
        <title>Single-cell RNA sequencing provides a high-resolution roadmap for understanding the multicellular compartmentation of specialized metabolism.</title>
        <authorList>
            <person name="Sun S."/>
            <person name="Shen X."/>
            <person name="Li Y."/>
            <person name="Li Y."/>
            <person name="Wang S."/>
            <person name="Li R."/>
            <person name="Zhang H."/>
            <person name="Shen G."/>
            <person name="Guo B."/>
            <person name="Wei J."/>
            <person name="Xu J."/>
            <person name="St-Pierre B."/>
            <person name="Chen S."/>
            <person name="Sun C."/>
        </authorList>
    </citation>
    <scope>NUCLEOTIDE SEQUENCE [LARGE SCALE GENOMIC DNA]</scope>
</reference>
<sequence length="202" mass="22453">MEFDMTKQKTDYTVQVLAPNKMVPESPTPTAFLIPQLILRFLVLAFTLSAVLVAVTARQSASFLSFVFNATYKDSSATRFQVGANAVACFFTFLSLLFLYGFRRPKSDPSRNYFQLLLHDMVMSILLISGCAAGTAVGYLAKYGQKQGGWGPICKYVDKFCDKITLSLALSYLAFLCMFMLTLMAAYKLKSQTTLKINTGEL</sequence>
<dbReference type="EMBL" id="CM044708">
    <property type="protein sequence ID" value="KAI5651059.1"/>
    <property type="molecule type" value="Genomic_DNA"/>
</dbReference>
<proteinExistence type="predicted"/>
<comment type="caution">
    <text evidence="1">The sequence shown here is derived from an EMBL/GenBank/DDBJ whole genome shotgun (WGS) entry which is preliminary data.</text>
</comment>
<accession>A0ACB9ZVG9</accession>
<name>A0ACB9ZVG9_CATRO</name>
<gene>
    <name evidence="1" type="ORF">M9H77_37064</name>
</gene>
<dbReference type="Proteomes" id="UP001060085">
    <property type="component" value="Linkage Group LG08"/>
</dbReference>
<organism evidence="1 2">
    <name type="scientific">Catharanthus roseus</name>
    <name type="common">Madagascar periwinkle</name>
    <name type="synonym">Vinca rosea</name>
    <dbReference type="NCBI Taxonomy" id="4058"/>
    <lineage>
        <taxon>Eukaryota</taxon>
        <taxon>Viridiplantae</taxon>
        <taxon>Streptophyta</taxon>
        <taxon>Embryophyta</taxon>
        <taxon>Tracheophyta</taxon>
        <taxon>Spermatophyta</taxon>
        <taxon>Magnoliopsida</taxon>
        <taxon>eudicotyledons</taxon>
        <taxon>Gunneridae</taxon>
        <taxon>Pentapetalae</taxon>
        <taxon>asterids</taxon>
        <taxon>lamiids</taxon>
        <taxon>Gentianales</taxon>
        <taxon>Apocynaceae</taxon>
        <taxon>Rauvolfioideae</taxon>
        <taxon>Vinceae</taxon>
        <taxon>Catharanthinae</taxon>
        <taxon>Catharanthus</taxon>
    </lineage>
</organism>
<evidence type="ECO:0000313" key="2">
    <source>
        <dbReference type="Proteomes" id="UP001060085"/>
    </source>
</evidence>
<evidence type="ECO:0000313" key="1">
    <source>
        <dbReference type="EMBL" id="KAI5651059.1"/>
    </source>
</evidence>